<dbReference type="PANTHER" id="PTHR33964:SF1">
    <property type="entry name" value="RE45066P"/>
    <property type="match status" value="1"/>
</dbReference>
<evidence type="ECO:0000313" key="3">
    <source>
        <dbReference type="Proteomes" id="UP000054359"/>
    </source>
</evidence>
<dbReference type="OMA" id="NEWCETM"/>
<feature type="signal peptide" evidence="1">
    <location>
        <begin position="1"/>
        <end position="19"/>
    </location>
</feature>
<evidence type="ECO:0000313" key="2">
    <source>
        <dbReference type="EMBL" id="KFM78497.1"/>
    </source>
</evidence>
<dbReference type="STRING" id="407821.A0A087UMA8"/>
<name>A0A087UMA8_STEMI</name>
<accession>A0A087UMA8</accession>
<feature type="chain" id="PRO_5001830761" evidence="1">
    <location>
        <begin position="20"/>
        <end position="230"/>
    </location>
</feature>
<feature type="non-terminal residue" evidence="2">
    <location>
        <position position="230"/>
    </location>
</feature>
<gene>
    <name evidence="2" type="ORF">X975_19974</name>
</gene>
<keyword evidence="3" id="KW-1185">Reference proteome</keyword>
<dbReference type="OrthoDB" id="6407835at2759"/>
<reference evidence="2 3" key="1">
    <citation type="submission" date="2013-11" db="EMBL/GenBank/DDBJ databases">
        <title>Genome sequencing of Stegodyphus mimosarum.</title>
        <authorList>
            <person name="Bechsgaard J."/>
        </authorList>
    </citation>
    <scope>NUCLEOTIDE SEQUENCE [LARGE SCALE GENOMIC DNA]</scope>
</reference>
<dbReference type="EMBL" id="KK120539">
    <property type="protein sequence ID" value="KFM78497.1"/>
    <property type="molecule type" value="Genomic_DNA"/>
</dbReference>
<organism evidence="2 3">
    <name type="scientific">Stegodyphus mimosarum</name>
    <name type="common">African social velvet spider</name>
    <dbReference type="NCBI Taxonomy" id="407821"/>
    <lineage>
        <taxon>Eukaryota</taxon>
        <taxon>Metazoa</taxon>
        <taxon>Ecdysozoa</taxon>
        <taxon>Arthropoda</taxon>
        <taxon>Chelicerata</taxon>
        <taxon>Arachnida</taxon>
        <taxon>Araneae</taxon>
        <taxon>Araneomorphae</taxon>
        <taxon>Entelegynae</taxon>
        <taxon>Eresoidea</taxon>
        <taxon>Eresidae</taxon>
        <taxon>Stegodyphus</taxon>
    </lineage>
</organism>
<sequence>MKSFLVVLLLAIAAQQAYSQACHMREVDLCMAIGMFHYQSNGVPADEDKVNEWCETMKEVEDCMGNYSSKCLSPLQREVLSLFSDGDAPARSMCTPGSEIRARYLQHAECLAEGAESDEFKTHMRDLQVAIETLFDVQFKQRFPLMCCGFRRFYESIDGMTGRRCGDGAVEMTRNIMSMIISDLPETLCKRYEPQSQECKAVLPPSGTPSKGEDNKSQLGKLLDTVFGNL</sequence>
<dbReference type="AlphaFoldDB" id="A0A087UMA8"/>
<keyword evidence="1" id="KW-0732">Signal</keyword>
<dbReference type="Proteomes" id="UP000054359">
    <property type="component" value="Unassembled WGS sequence"/>
</dbReference>
<proteinExistence type="predicted"/>
<dbReference type="PANTHER" id="PTHR33964">
    <property type="entry name" value="RE45066P-RELATED"/>
    <property type="match status" value="1"/>
</dbReference>
<protein>
    <submittedName>
        <fullName evidence="2">Uncharacterized protein</fullName>
    </submittedName>
</protein>
<evidence type="ECO:0000256" key="1">
    <source>
        <dbReference type="SAM" id="SignalP"/>
    </source>
</evidence>